<evidence type="ECO:0000313" key="3">
    <source>
        <dbReference type="Proteomes" id="UP000827092"/>
    </source>
</evidence>
<dbReference type="Proteomes" id="UP000827092">
    <property type="component" value="Unassembled WGS sequence"/>
</dbReference>
<keyword evidence="3" id="KW-1185">Reference proteome</keyword>
<comment type="caution">
    <text evidence="2">The sequence shown here is derived from an EMBL/GenBank/DDBJ whole genome shotgun (WGS) entry which is preliminary data.</text>
</comment>
<evidence type="ECO:0000256" key="1">
    <source>
        <dbReference type="SAM" id="MobiDB-lite"/>
    </source>
</evidence>
<name>A0AAV6UZ31_9ARAC</name>
<organism evidence="2 3">
    <name type="scientific">Oedothorax gibbosus</name>
    <dbReference type="NCBI Taxonomy" id="931172"/>
    <lineage>
        <taxon>Eukaryota</taxon>
        <taxon>Metazoa</taxon>
        <taxon>Ecdysozoa</taxon>
        <taxon>Arthropoda</taxon>
        <taxon>Chelicerata</taxon>
        <taxon>Arachnida</taxon>
        <taxon>Araneae</taxon>
        <taxon>Araneomorphae</taxon>
        <taxon>Entelegynae</taxon>
        <taxon>Araneoidea</taxon>
        <taxon>Linyphiidae</taxon>
        <taxon>Erigoninae</taxon>
        <taxon>Oedothorax</taxon>
    </lineage>
</organism>
<dbReference type="AlphaFoldDB" id="A0AAV6UZ31"/>
<accession>A0AAV6UZ31</accession>
<sequence>MSLDNFKQLNYELPLVSTDTVEEPTNDDNNNAPYESQNSFKRRRTEDYSELGMYSNKLSNYLCTESRNYFRSKTFLSVRHNSYVYHTEEWKPKGCTMYLPLCEDIMINTHNIEQMSFETDQFFLADEKGNYVGAKPGNAVHLWRFDSTMKKLYISRSILFLKEQDYHDVQFQLGNL</sequence>
<protein>
    <submittedName>
        <fullName evidence="2">Uncharacterized protein</fullName>
    </submittedName>
</protein>
<proteinExistence type="predicted"/>
<feature type="compositionally biased region" description="Polar residues" evidence="1">
    <location>
        <begin position="27"/>
        <end position="39"/>
    </location>
</feature>
<reference evidence="2 3" key="1">
    <citation type="journal article" date="2022" name="Nat. Ecol. Evol.">
        <title>A masculinizing supergene underlies an exaggerated male reproductive morph in a spider.</title>
        <authorList>
            <person name="Hendrickx F."/>
            <person name="De Corte Z."/>
            <person name="Sonet G."/>
            <person name="Van Belleghem S.M."/>
            <person name="Kostlbacher S."/>
            <person name="Vangestel C."/>
        </authorList>
    </citation>
    <scope>NUCLEOTIDE SEQUENCE [LARGE SCALE GENOMIC DNA]</scope>
    <source>
        <strain evidence="2">W744_W776</strain>
    </source>
</reference>
<feature type="region of interest" description="Disordered" evidence="1">
    <location>
        <begin position="20"/>
        <end position="43"/>
    </location>
</feature>
<dbReference type="EMBL" id="JAFNEN010000222">
    <property type="protein sequence ID" value="KAG8189023.1"/>
    <property type="molecule type" value="Genomic_DNA"/>
</dbReference>
<gene>
    <name evidence="2" type="ORF">JTE90_025466</name>
</gene>
<evidence type="ECO:0000313" key="2">
    <source>
        <dbReference type="EMBL" id="KAG8189023.1"/>
    </source>
</evidence>